<dbReference type="InterPro" id="IPR009531">
    <property type="entry name" value="DUF1150"/>
</dbReference>
<dbReference type="Pfam" id="PF06620">
    <property type="entry name" value="DUF1150"/>
    <property type="match status" value="1"/>
</dbReference>
<proteinExistence type="predicted"/>
<dbReference type="EMBL" id="RZNJ01000004">
    <property type="protein sequence ID" value="RUT30342.1"/>
    <property type="molecule type" value="Genomic_DNA"/>
</dbReference>
<dbReference type="OrthoDB" id="7865555at2"/>
<evidence type="ECO:0000313" key="1">
    <source>
        <dbReference type="EMBL" id="RUT30342.1"/>
    </source>
</evidence>
<evidence type="ECO:0000313" key="2">
    <source>
        <dbReference type="Proteomes" id="UP000281547"/>
    </source>
</evidence>
<comment type="caution">
    <text evidence="1">The sequence shown here is derived from an EMBL/GenBank/DDBJ whole genome shotgun (WGS) entry which is preliminary data.</text>
</comment>
<reference evidence="1 2" key="1">
    <citation type="journal article" date="2016" name="Int. J. Syst. Evol. Microbiol.">
        <title>Arsenicitalea aurantiaca gen. nov., sp. nov., a new member of the family Hyphomicrobiaceae, isolated from high-arsenic sediment.</title>
        <authorList>
            <person name="Mu Y."/>
            <person name="Zhou L."/>
            <person name="Zeng X.C."/>
            <person name="Liu L."/>
            <person name="Pan Y."/>
            <person name="Chen X."/>
            <person name="Wang J."/>
            <person name="Li S."/>
            <person name="Li W.J."/>
            <person name="Wang Y."/>
        </authorList>
    </citation>
    <scope>NUCLEOTIDE SEQUENCE [LARGE SCALE GENOMIC DNA]</scope>
    <source>
        <strain evidence="1 2">42-50</strain>
    </source>
</reference>
<dbReference type="RefSeq" id="WP_127189123.1">
    <property type="nucleotide sequence ID" value="NZ_RZNJ01000004.1"/>
</dbReference>
<protein>
    <submittedName>
        <fullName evidence="1">DUF1150 family protein</fullName>
    </submittedName>
</protein>
<gene>
    <name evidence="1" type="ORF">EMQ25_13610</name>
</gene>
<dbReference type="Proteomes" id="UP000281547">
    <property type="component" value="Unassembled WGS sequence"/>
</dbReference>
<accession>A0A433X8F9</accession>
<sequence>MQQRSHTEPANPLRDLTPAQFMALGGNAVVYIRPIRGDALALMMNEPDFAEDEELQLVVSADGSPLLVADSTEAVEEWLADKNVGIAALH</sequence>
<organism evidence="1 2">
    <name type="scientific">Arsenicitalea aurantiaca</name>
    <dbReference type="NCBI Taxonomy" id="1783274"/>
    <lineage>
        <taxon>Bacteria</taxon>
        <taxon>Pseudomonadati</taxon>
        <taxon>Pseudomonadota</taxon>
        <taxon>Alphaproteobacteria</taxon>
        <taxon>Hyphomicrobiales</taxon>
        <taxon>Devosiaceae</taxon>
        <taxon>Arsenicitalea</taxon>
    </lineage>
</organism>
<name>A0A433X8F9_9HYPH</name>
<dbReference type="AlphaFoldDB" id="A0A433X8F9"/>
<keyword evidence="2" id="KW-1185">Reference proteome</keyword>